<keyword evidence="3" id="KW-0472">Membrane</keyword>
<dbReference type="GeneID" id="591990"/>
<evidence type="ECO:0000256" key="2">
    <source>
        <dbReference type="PIRSR" id="PIRSR602401-1"/>
    </source>
</evidence>
<dbReference type="Gene3D" id="1.10.630.10">
    <property type="entry name" value="Cytochrome P450"/>
    <property type="match status" value="1"/>
</dbReference>
<dbReference type="GO" id="GO:0005506">
    <property type="term" value="F:iron ion binding"/>
    <property type="evidence" value="ECO:0007669"/>
    <property type="project" value="InterPro"/>
</dbReference>
<organism evidence="4 5">
    <name type="scientific">Strongylocentrotus purpuratus</name>
    <name type="common">Purple sea urchin</name>
    <dbReference type="NCBI Taxonomy" id="7668"/>
    <lineage>
        <taxon>Eukaryota</taxon>
        <taxon>Metazoa</taxon>
        <taxon>Echinodermata</taxon>
        <taxon>Eleutherozoa</taxon>
        <taxon>Echinozoa</taxon>
        <taxon>Echinoidea</taxon>
        <taxon>Euechinoidea</taxon>
        <taxon>Echinacea</taxon>
        <taxon>Camarodonta</taxon>
        <taxon>Echinidea</taxon>
        <taxon>Strongylocentrotidae</taxon>
        <taxon>Strongylocentrotus</taxon>
    </lineage>
</organism>
<evidence type="ECO:0000256" key="1">
    <source>
        <dbReference type="ARBA" id="ARBA00010617"/>
    </source>
</evidence>
<reference evidence="5" key="1">
    <citation type="submission" date="2015-02" db="EMBL/GenBank/DDBJ databases">
        <title>Genome sequencing for Strongylocentrotus purpuratus.</title>
        <authorList>
            <person name="Murali S."/>
            <person name="Liu Y."/>
            <person name="Vee V."/>
            <person name="English A."/>
            <person name="Wang M."/>
            <person name="Skinner E."/>
            <person name="Han Y."/>
            <person name="Muzny D.M."/>
            <person name="Worley K.C."/>
            <person name="Gibbs R.A."/>
        </authorList>
    </citation>
    <scope>NUCLEOTIDE SEQUENCE</scope>
</reference>
<keyword evidence="2" id="KW-0349">Heme</keyword>
<proteinExistence type="inferred from homology"/>
<dbReference type="OMA" id="ENWHANQ"/>
<dbReference type="GO" id="GO:0033781">
    <property type="term" value="F:cholesterol 24-hydroxylase activity"/>
    <property type="evidence" value="ECO:0000318"/>
    <property type="project" value="GO_Central"/>
</dbReference>
<dbReference type="PANTHER" id="PTHR24293:SF0">
    <property type="entry name" value="CYP46A1 PROTEIN-RELATED"/>
    <property type="match status" value="1"/>
</dbReference>
<dbReference type="RefSeq" id="XP_030838185.1">
    <property type="nucleotide sequence ID" value="XM_030982325.1"/>
</dbReference>
<dbReference type="GO" id="GO:0006707">
    <property type="term" value="P:cholesterol catabolic process"/>
    <property type="evidence" value="ECO:0000318"/>
    <property type="project" value="GO_Central"/>
</dbReference>
<dbReference type="AlphaFoldDB" id="A0A7M7NL23"/>
<dbReference type="GO" id="GO:0020037">
    <property type="term" value="F:heme binding"/>
    <property type="evidence" value="ECO:0000318"/>
    <property type="project" value="GO_Central"/>
</dbReference>
<evidence type="ECO:0008006" key="6">
    <source>
        <dbReference type="Google" id="ProtNLM"/>
    </source>
</evidence>
<dbReference type="Proteomes" id="UP000007110">
    <property type="component" value="Unassembled WGS sequence"/>
</dbReference>
<dbReference type="OrthoDB" id="1470350at2759"/>
<dbReference type="Pfam" id="PF00067">
    <property type="entry name" value="p450"/>
    <property type="match status" value="1"/>
</dbReference>
<sequence>MEALSSGFHMTTILSLFFTLCVFASISCVAIFFLTIELGRRKLKHIPGPRRTSAIYGCLQEVREFLEKGQNKLDLLVKWQEEYGTVFKYSILHRYIVAAFDPDVVKEILSKTSVHLKPYRPYGIMAQVLGSRFMGNGLITEANHARWKVHRAMLNPSFHRKYLVTMVDTFNASADHLVNYLMERADGLQEVRMYDAFNNITLDIIAKVTFNMELNIIDDPDNPFPNSILTCLNAIMTSINNPWMQYGLTKKDRKAKADVKAACDFLRGFGRDCVNARLAAKARGEELPNDMLTNILQASQDLEGNENFGIDEMLDEFVTFFIAGQETTSNLMSFTLEMLGKHPHVLQKVQDELDEKLGSQMFISFQDMGKLDYLMLVLKESLRMYAPAPIVTRVTGTEVKASTGLIIPKGSQLNLSPFVMGRMSEFFEDPLVFRPERFVESKHSPYAYFPFALGQRSCIGQQFALIEARIIMAKLLQQFKFDLVPGQNWNLSYAVTIRPDDGCRNYVSLRH</sequence>
<keyword evidence="5" id="KW-1185">Reference proteome</keyword>
<accession>A0A7M7NL23</accession>
<feature type="transmembrane region" description="Helical" evidence="3">
    <location>
        <begin position="12"/>
        <end position="36"/>
    </location>
</feature>
<evidence type="ECO:0000313" key="5">
    <source>
        <dbReference type="Proteomes" id="UP000007110"/>
    </source>
</evidence>
<comment type="cofactor">
    <cofactor evidence="2">
        <name>heme</name>
        <dbReference type="ChEBI" id="CHEBI:30413"/>
    </cofactor>
</comment>
<dbReference type="CDD" id="cd20613">
    <property type="entry name" value="CYP46A1-like"/>
    <property type="match status" value="1"/>
</dbReference>
<keyword evidence="3" id="KW-0812">Transmembrane</keyword>
<dbReference type="PRINTS" id="PR00463">
    <property type="entry name" value="EP450I"/>
</dbReference>
<dbReference type="InterPro" id="IPR039983">
    <property type="entry name" value="CYP46A1"/>
</dbReference>
<keyword evidence="2" id="KW-0408">Iron</keyword>
<comment type="similarity">
    <text evidence="1">Belongs to the cytochrome P450 family.</text>
</comment>
<keyword evidence="3" id="KW-1133">Transmembrane helix</keyword>
<keyword evidence="2" id="KW-0479">Metal-binding</keyword>
<name>A0A7M7NL23_STRPU</name>
<dbReference type="SUPFAM" id="SSF48264">
    <property type="entry name" value="Cytochrome P450"/>
    <property type="match status" value="1"/>
</dbReference>
<dbReference type="EnsemblMetazoa" id="XM_030982325">
    <property type="protein sequence ID" value="XP_030838185"/>
    <property type="gene ID" value="LOC591990"/>
</dbReference>
<dbReference type="KEGG" id="spu:591990"/>
<dbReference type="FunCoup" id="A0A7M7NL23">
    <property type="interactions" value="219"/>
</dbReference>
<protein>
    <recommendedName>
        <fullName evidence="6">Cholesterol 24-hydroxylase-like</fullName>
    </recommendedName>
</protein>
<feature type="binding site" description="axial binding residue" evidence="2">
    <location>
        <position position="458"/>
    </location>
    <ligand>
        <name>heme</name>
        <dbReference type="ChEBI" id="CHEBI:30413"/>
    </ligand>
    <ligandPart>
        <name>Fe</name>
        <dbReference type="ChEBI" id="CHEBI:18248"/>
    </ligandPart>
</feature>
<reference evidence="4" key="2">
    <citation type="submission" date="2021-01" db="UniProtKB">
        <authorList>
            <consortium name="EnsemblMetazoa"/>
        </authorList>
    </citation>
    <scope>IDENTIFICATION</scope>
</reference>
<dbReference type="InParanoid" id="A0A7M7NL23"/>
<evidence type="ECO:0000313" key="4">
    <source>
        <dbReference type="EnsemblMetazoa" id="XP_030838185"/>
    </source>
</evidence>
<dbReference type="InterPro" id="IPR001128">
    <property type="entry name" value="Cyt_P450"/>
</dbReference>
<dbReference type="PRINTS" id="PR00385">
    <property type="entry name" value="P450"/>
</dbReference>
<dbReference type="InterPro" id="IPR002401">
    <property type="entry name" value="Cyt_P450_E_grp-I"/>
</dbReference>
<dbReference type="InterPro" id="IPR036396">
    <property type="entry name" value="Cyt_P450_sf"/>
</dbReference>
<evidence type="ECO:0000256" key="3">
    <source>
        <dbReference type="SAM" id="Phobius"/>
    </source>
</evidence>
<dbReference type="PANTHER" id="PTHR24293">
    <property type="entry name" value="CYTOCHROME P450 FAMILY 46 SUBFAMILY A"/>
    <property type="match status" value="1"/>
</dbReference>